<dbReference type="SMART" id="SM00563">
    <property type="entry name" value="PlsC"/>
    <property type="match status" value="1"/>
</dbReference>
<comment type="catalytic activity">
    <reaction evidence="4">
        <text>a 1-acyl-sn-glycero-3-phosphate + an acyl-CoA = a 1,2-diacyl-sn-glycero-3-phosphate + CoA</text>
        <dbReference type="Rhea" id="RHEA:19709"/>
        <dbReference type="ChEBI" id="CHEBI:57287"/>
        <dbReference type="ChEBI" id="CHEBI:57970"/>
        <dbReference type="ChEBI" id="CHEBI:58342"/>
        <dbReference type="ChEBI" id="CHEBI:58608"/>
        <dbReference type="EC" id="2.3.1.51"/>
    </reaction>
</comment>
<keyword evidence="8" id="KW-1185">Reference proteome</keyword>
<keyword evidence="4" id="KW-0444">Lipid biosynthesis</keyword>
<keyword evidence="5" id="KW-0812">Transmembrane</keyword>
<evidence type="ECO:0000313" key="8">
    <source>
        <dbReference type="Proteomes" id="UP000827721"/>
    </source>
</evidence>
<keyword evidence="4" id="KW-0443">Lipid metabolism</keyword>
<sequence>MAAFSCGKAAVFLPPKVESFMVSHNTRLGLYPGLSSLDSLKLSSGKLKLQLKSRVPSKNLHQPYASVVRCGLPQNADLPRHYSKREKKPFPIPIVELRRAARARAKNRDNQPRRPLPPPKKGLLVKPLIPVAYDVFNARIELINNLKKLLKVVPVHACKWCNEIHVGPVGHPFKSCKGPGTSLRKGLHEWTNAILDDVLSPVEAYHLFDRLGKRIRHDERFSIPRIPAVTELCIQAGLDLPEFPTKRRRKPIIRLGKKEFVDADESDLPDPVPSGPLKPILTEIPDSEIIAPSSEEETILLAEETLQAWEKMRRGSKKLMMMYPVRVCGYCPEVHVGPSGHKAQNCGAFKHQQRNGQHGWQASVLNDLIPPRYVWHVPDVNGPPLQRELKSFYGQAPAVVEICAQAGAAVPDQYKPTMRLDIGIPTSVQEAEMVIRVTGPISDLLDPFFVCLAWLWLLWSGIWDSCMGISAQFSEDQVAEIFKRILLRPLSPCKGVCVGCSPYKQAFLRNSYSLARNGFLRFPKKRVGVSWLYCHPKEEEFNRPVYDNKQYNHKKLPRYVVVRSELAGTGSPDSAYPLSEVKFGSKVRGMCFYAVTAVVAIFLIVLMLVGHPFVLLLDRYRRRFHHFIAKLWALSAVSLFLKVEIEGLENLPPQGTPAVYVSNHQSFLDIYTLLTLGRNFKFISKTAIFLFPVIGWAMTMMGTIPLKRMDSRSQLDCLKRCMDLIKKGASVFFFPEGTRSKDGTLGAFKKGAFTVASKTGAPVVPMTLMGTGKIMPPGMESILNSGSVKVVIHKPIQGSDPTVLCREARKAIADTLDLQGLCFCQSRAMCIVSLHDSSCIAVDLCLSNFGVFRSHCPSESINGHFCECVTWSGN</sequence>
<dbReference type="InterPro" id="IPR023342">
    <property type="entry name" value="APO_dom"/>
</dbReference>
<dbReference type="NCBIfam" id="TIGR00530">
    <property type="entry name" value="AGP_acyltrn"/>
    <property type="match status" value="1"/>
</dbReference>
<evidence type="ECO:0000256" key="1">
    <source>
        <dbReference type="ARBA" id="ARBA00008655"/>
    </source>
</evidence>
<keyword evidence="2 4" id="KW-0808">Transferase</keyword>
<dbReference type="PROSITE" id="PS51499">
    <property type="entry name" value="APO"/>
    <property type="match status" value="2"/>
</dbReference>
<dbReference type="PANTHER" id="PTHR10434">
    <property type="entry name" value="1-ACYL-SN-GLYCEROL-3-PHOSPHATE ACYLTRANSFERASE"/>
    <property type="match status" value="1"/>
</dbReference>
<dbReference type="CDD" id="cd07989">
    <property type="entry name" value="LPLAT_AGPAT-like"/>
    <property type="match status" value="1"/>
</dbReference>
<dbReference type="Pfam" id="PF05634">
    <property type="entry name" value="APO_RNA-bind"/>
    <property type="match status" value="2"/>
</dbReference>
<dbReference type="Proteomes" id="UP000827721">
    <property type="component" value="Unassembled WGS sequence"/>
</dbReference>
<comment type="similarity">
    <text evidence="1 4">Belongs to the 1-acyl-sn-glycerol-3-phosphate acyltransferase family.</text>
</comment>
<keyword evidence="5" id="KW-0472">Membrane</keyword>
<protein>
    <recommendedName>
        <fullName evidence="4">1-acyl-sn-glycerol-3-phosphate acyltransferase</fullName>
        <ecNumber evidence="4">2.3.1.51</ecNumber>
    </recommendedName>
</protein>
<proteinExistence type="inferred from homology"/>
<dbReference type="Pfam" id="PF01553">
    <property type="entry name" value="Acyltransferase"/>
    <property type="match status" value="1"/>
</dbReference>
<evidence type="ECO:0000259" key="6">
    <source>
        <dbReference type="PROSITE" id="PS51499"/>
    </source>
</evidence>
<feature type="transmembrane region" description="Helical" evidence="5">
    <location>
        <begin position="592"/>
        <end position="617"/>
    </location>
</feature>
<comment type="caution">
    <text evidence="7">The sequence shown here is derived from an EMBL/GenBank/DDBJ whole genome shotgun (WGS) entry which is preliminary data.</text>
</comment>
<feature type="domain" description="APO" evidence="6">
    <location>
        <begin position="327"/>
        <end position="412"/>
    </location>
</feature>
<name>A0ABQ8HYC2_9ROSI</name>
<reference evidence="7 8" key="1">
    <citation type="submission" date="2021-02" db="EMBL/GenBank/DDBJ databases">
        <title>Plant Genome Project.</title>
        <authorList>
            <person name="Zhang R.-G."/>
        </authorList>
    </citation>
    <scope>NUCLEOTIDE SEQUENCE [LARGE SCALE GENOMIC DNA]</scope>
    <source>
        <tissue evidence="7">Leaves</tissue>
    </source>
</reference>
<organism evidence="7 8">
    <name type="scientific">Xanthoceras sorbifolium</name>
    <dbReference type="NCBI Taxonomy" id="99658"/>
    <lineage>
        <taxon>Eukaryota</taxon>
        <taxon>Viridiplantae</taxon>
        <taxon>Streptophyta</taxon>
        <taxon>Embryophyta</taxon>
        <taxon>Tracheophyta</taxon>
        <taxon>Spermatophyta</taxon>
        <taxon>Magnoliopsida</taxon>
        <taxon>eudicotyledons</taxon>
        <taxon>Gunneridae</taxon>
        <taxon>Pentapetalae</taxon>
        <taxon>rosids</taxon>
        <taxon>malvids</taxon>
        <taxon>Sapindales</taxon>
        <taxon>Sapindaceae</taxon>
        <taxon>Xanthoceroideae</taxon>
        <taxon>Xanthoceras</taxon>
    </lineage>
</organism>
<dbReference type="InterPro" id="IPR002123">
    <property type="entry name" value="Plipid/glycerol_acylTrfase"/>
</dbReference>
<feature type="transmembrane region" description="Helical" evidence="5">
    <location>
        <begin position="682"/>
        <end position="704"/>
    </location>
</feature>
<keyword evidence="4" id="KW-0594">Phospholipid biosynthesis</keyword>
<keyword evidence="5" id="KW-1133">Transmembrane helix</keyword>
<feature type="domain" description="APO" evidence="6">
    <location>
        <begin position="157"/>
        <end position="242"/>
    </location>
</feature>
<dbReference type="PANTHER" id="PTHR10434:SF60">
    <property type="entry name" value="1-ACYL-SN-GLYCEROL-3-PHOSPHATE ACYLTRANSFERASE LPAT1, CHLOROPLASTIC"/>
    <property type="match status" value="1"/>
</dbReference>
<keyword evidence="3 4" id="KW-0012">Acyltransferase</keyword>
<evidence type="ECO:0000256" key="4">
    <source>
        <dbReference type="RuleBase" id="RU361267"/>
    </source>
</evidence>
<gene>
    <name evidence="7" type="ORF">JRO89_XS06G0126000</name>
</gene>
<dbReference type="EMBL" id="JAFEMO010000006">
    <property type="protein sequence ID" value="KAH7569219.1"/>
    <property type="molecule type" value="Genomic_DNA"/>
</dbReference>
<dbReference type="SUPFAM" id="SSF69593">
    <property type="entry name" value="Glycerol-3-phosphate (1)-acyltransferase"/>
    <property type="match status" value="1"/>
</dbReference>
<dbReference type="InterPro" id="IPR004552">
    <property type="entry name" value="AGP_acyltrans"/>
</dbReference>
<evidence type="ECO:0000313" key="7">
    <source>
        <dbReference type="EMBL" id="KAH7569219.1"/>
    </source>
</evidence>
<dbReference type="EC" id="2.3.1.51" evidence="4"/>
<evidence type="ECO:0000256" key="3">
    <source>
        <dbReference type="ARBA" id="ARBA00023315"/>
    </source>
</evidence>
<accession>A0ABQ8HYC2</accession>
<comment type="domain">
    <text evidence="4">The HXXXXD motif is essential for acyltransferase activity and may constitute the binding site for the phosphate moiety of the glycerol-3-phosphate.</text>
</comment>
<evidence type="ECO:0000256" key="2">
    <source>
        <dbReference type="ARBA" id="ARBA00022679"/>
    </source>
</evidence>
<keyword evidence="4" id="KW-1208">Phospholipid metabolism</keyword>
<evidence type="ECO:0000256" key="5">
    <source>
        <dbReference type="SAM" id="Phobius"/>
    </source>
</evidence>